<feature type="transmembrane region" description="Helical" evidence="1">
    <location>
        <begin position="696"/>
        <end position="718"/>
    </location>
</feature>
<keyword evidence="1" id="KW-0472">Membrane</keyword>
<gene>
    <name evidence="2" type="ORF">PR048_011848</name>
</gene>
<evidence type="ECO:0000313" key="2">
    <source>
        <dbReference type="EMBL" id="KAJ8885650.1"/>
    </source>
</evidence>
<reference evidence="2 3" key="1">
    <citation type="submission" date="2023-02" db="EMBL/GenBank/DDBJ databases">
        <title>LHISI_Scaffold_Assembly.</title>
        <authorList>
            <person name="Stuart O.P."/>
            <person name="Cleave R."/>
            <person name="Magrath M.J.L."/>
            <person name="Mikheyev A.S."/>
        </authorList>
    </citation>
    <scope>NUCLEOTIDE SEQUENCE [LARGE SCALE GENOMIC DNA]</scope>
    <source>
        <strain evidence="2">Daus_M_001</strain>
        <tissue evidence="2">Leg muscle</tissue>
    </source>
</reference>
<evidence type="ECO:0000256" key="1">
    <source>
        <dbReference type="SAM" id="Phobius"/>
    </source>
</evidence>
<dbReference type="EMBL" id="JARBHB010000004">
    <property type="protein sequence ID" value="KAJ8885650.1"/>
    <property type="molecule type" value="Genomic_DNA"/>
</dbReference>
<keyword evidence="1" id="KW-1133">Transmembrane helix</keyword>
<keyword evidence="1" id="KW-0812">Transmembrane</keyword>
<organism evidence="2 3">
    <name type="scientific">Dryococelus australis</name>
    <dbReference type="NCBI Taxonomy" id="614101"/>
    <lineage>
        <taxon>Eukaryota</taxon>
        <taxon>Metazoa</taxon>
        <taxon>Ecdysozoa</taxon>
        <taxon>Arthropoda</taxon>
        <taxon>Hexapoda</taxon>
        <taxon>Insecta</taxon>
        <taxon>Pterygota</taxon>
        <taxon>Neoptera</taxon>
        <taxon>Polyneoptera</taxon>
        <taxon>Phasmatodea</taxon>
        <taxon>Verophasmatodea</taxon>
        <taxon>Anareolatae</taxon>
        <taxon>Phasmatidae</taxon>
        <taxon>Eurycanthinae</taxon>
        <taxon>Dryococelus</taxon>
    </lineage>
</organism>
<feature type="transmembrane region" description="Helical" evidence="1">
    <location>
        <begin position="394"/>
        <end position="416"/>
    </location>
</feature>
<accession>A0ABQ9HMY2</accession>
<evidence type="ECO:0000313" key="3">
    <source>
        <dbReference type="Proteomes" id="UP001159363"/>
    </source>
</evidence>
<proteinExistence type="predicted"/>
<comment type="caution">
    <text evidence="2">The sequence shown here is derived from an EMBL/GenBank/DDBJ whole genome shotgun (WGS) entry which is preliminary data.</text>
</comment>
<keyword evidence="3" id="KW-1185">Reference proteome</keyword>
<protein>
    <submittedName>
        <fullName evidence="2">Uncharacterized protein</fullName>
    </submittedName>
</protein>
<name>A0ABQ9HMY2_9NEOP</name>
<dbReference type="Proteomes" id="UP001159363">
    <property type="component" value="Chromosome X"/>
</dbReference>
<feature type="transmembrane region" description="Helical" evidence="1">
    <location>
        <begin position="363"/>
        <end position="387"/>
    </location>
</feature>
<sequence>MAVPAPAPVPHLLVPKSTRRLLKYGGLLKLAQQASWDVDLGRRHMEKDTFRHSVLPSYRRRIAQPGLIPWLLEGIPAYRGLGNASLDCGNRLSWILPKCDGVFRRAVELRPVHDTVAICKSLNKFENLIHATQRKHCTPVQRLARRGEGASGARINAVLISPALSFLKRAKNPKLAAPLIIILTPALSERRTLRHECAALFSTTRTDSACGMMMRVVCKCRVGQVRDTFRHNDIEILNPRTSTSALKTVQKEMSVLPEESILRAAKFSETHTEKREAPQQLSVALTLLLCAGTLSPDVLPGPTKPPLLGDKHHLTTTPKLDADYLDLDPVTLIELENQNSRTKYICVSKCNTLQTTTPILDTVLNVVLIVIAVLSAILIVIAVLSVVLSAVLNVVLIVVVVLSAVLISIPVLTALLSTMCVSQCLELQQAPNTLRYMSMCNMNSVQNNAVPPQTLTMLSNWSSREKDSSYRLPSRVDFHFLNICENSVAQSTLTTTRGSGNSVEAHGRCQECARLNSLPVVATRQHSATPGVPRASLQYNSALGSGQTFSTPTEPARRCSHTTKMNWEYIGLPYDPDDCGAATCIIANWLSPGSFCNRPLLAPQFHATWLTILPRNRHNCSAVWRGWIKLSPTLSGQFTSGARHSWKLCLIAGRHLAVAHMFFAAHIVFLIMPVSKWARTTGVAKRSLMRRVPQSVVALHCYVIQGLGVKVIVTVFQYDRWVMSTKMASAYQDDPVSLLAFNQLEAGLIPGRVTPGFSHVGIVLDGVTGRRVYSGISRFSFPFFPAQLHTHLNSAHQFSRPRGFLGDIPPPTPLPCGAAPYSPRFALIDSHDLDYIGPLRERGSSARISRALWKVVARLFGLRGVVSSALAASAGRVSVIRKRRLATAPPASRLERQLALHVRRDTTRRPAPLGFITH</sequence>
<feature type="transmembrane region" description="Helical" evidence="1">
    <location>
        <begin position="657"/>
        <end position="675"/>
    </location>
</feature>